<dbReference type="PANTHER" id="PTHR13504">
    <property type="entry name" value="FIDO DOMAIN-CONTAINING PROTEIN DDB_G0283145"/>
    <property type="match status" value="1"/>
</dbReference>
<sequence>MNNLQIISPAYFEAFKKSISKDFAVQFEAIKSQPNDTEAIKKFNIEAVVASSKIEGEKVQLEEYHAYKIYKKELSLEIAKRPDDLFEAYQFAQQEKLSFDNFFKAHAMISKNLLPSEQQGRLRFGQKVISGTKNGKISYEACQASDVPTEFRKLFDDIVVLLKQKLSLEEIFYYAAYIHLVYVKIHPFEDGNGRSARLLEKWFLDHKLDIAVWGIPSEKYYYDYLPEYYKSLEDVGFFYEKLDYAKAIPFLTMLVKSVSYQK</sequence>
<dbReference type="RefSeq" id="WP_166537035.1">
    <property type="nucleotide sequence ID" value="NZ_JAABLM010000008.1"/>
</dbReference>
<evidence type="ECO:0000313" key="3">
    <source>
        <dbReference type="Proteomes" id="UP000798602"/>
    </source>
</evidence>
<protein>
    <submittedName>
        <fullName evidence="2">Cell filamentation protein Fic</fullName>
    </submittedName>
</protein>
<dbReference type="SUPFAM" id="SSF140931">
    <property type="entry name" value="Fic-like"/>
    <property type="match status" value="1"/>
</dbReference>
<dbReference type="InterPro" id="IPR003812">
    <property type="entry name" value="Fido"/>
</dbReference>
<dbReference type="PANTHER" id="PTHR13504:SF38">
    <property type="entry name" value="FIDO DOMAIN-CONTAINING PROTEIN"/>
    <property type="match status" value="1"/>
</dbReference>
<name>A0ABW9Z9G7_9FLAO</name>
<accession>A0ABW9Z9G7</accession>
<dbReference type="EMBL" id="JAABLM010000008">
    <property type="protein sequence ID" value="NBL65212.1"/>
    <property type="molecule type" value="Genomic_DNA"/>
</dbReference>
<comment type="caution">
    <text evidence="2">The sequence shown here is derived from an EMBL/GenBank/DDBJ whole genome shotgun (WGS) entry which is preliminary data.</text>
</comment>
<organism evidence="2 3">
    <name type="scientific">Flavobacterium ichthyis</name>
    <dbReference type="NCBI Taxonomy" id="2698827"/>
    <lineage>
        <taxon>Bacteria</taxon>
        <taxon>Pseudomonadati</taxon>
        <taxon>Bacteroidota</taxon>
        <taxon>Flavobacteriia</taxon>
        <taxon>Flavobacteriales</taxon>
        <taxon>Flavobacteriaceae</taxon>
        <taxon>Flavobacterium</taxon>
    </lineage>
</organism>
<reference evidence="3" key="1">
    <citation type="submission" date="2020-01" db="EMBL/GenBank/DDBJ databases">
        <title>Sphingomonas sp. strain CSW-10.</title>
        <authorList>
            <person name="Chen W.-M."/>
        </authorList>
    </citation>
    <scope>NUCLEOTIDE SEQUENCE [LARGE SCALE GENOMIC DNA]</scope>
    <source>
        <strain evidence="3">NST-5</strain>
    </source>
</reference>
<dbReference type="Gene3D" id="1.10.3290.10">
    <property type="entry name" value="Fido-like domain"/>
    <property type="match status" value="1"/>
</dbReference>
<evidence type="ECO:0000313" key="2">
    <source>
        <dbReference type="EMBL" id="NBL65212.1"/>
    </source>
</evidence>
<dbReference type="Pfam" id="PF02661">
    <property type="entry name" value="Fic"/>
    <property type="match status" value="1"/>
</dbReference>
<evidence type="ECO:0000259" key="1">
    <source>
        <dbReference type="PROSITE" id="PS51459"/>
    </source>
</evidence>
<dbReference type="InterPro" id="IPR036597">
    <property type="entry name" value="Fido-like_dom_sf"/>
</dbReference>
<dbReference type="Proteomes" id="UP000798602">
    <property type="component" value="Unassembled WGS sequence"/>
</dbReference>
<keyword evidence="3" id="KW-1185">Reference proteome</keyword>
<dbReference type="InterPro" id="IPR040198">
    <property type="entry name" value="Fido_containing"/>
</dbReference>
<feature type="domain" description="Fido" evidence="1">
    <location>
        <begin position="97"/>
        <end position="241"/>
    </location>
</feature>
<proteinExistence type="predicted"/>
<gene>
    <name evidence="2" type="ORF">GV828_08390</name>
</gene>
<dbReference type="PROSITE" id="PS51459">
    <property type="entry name" value="FIDO"/>
    <property type="match status" value="1"/>
</dbReference>